<gene>
    <name evidence="4" type="ORF">PIIN_03944</name>
</gene>
<accession>G4TFA3</accession>
<evidence type="ECO:0000256" key="3">
    <source>
        <dbReference type="SAM" id="SignalP"/>
    </source>
</evidence>
<evidence type="ECO:0000256" key="1">
    <source>
        <dbReference type="SAM" id="MobiDB-lite"/>
    </source>
</evidence>
<comment type="caution">
    <text evidence="4">The sequence shown here is derived from an EMBL/GenBank/DDBJ whole genome shotgun (WGS) entry which is preliminary data.</text>
</comment>
<reference evidence="4 5" key="1">
    <citation type="journal article" date="2011" name="PLoS Pathog.">
        <title>Endophytic Life Strategies Decoded by Genome and Transcriptome Analyses of the Mutualistic Root Symbiont Piriformospora indica.</title>
        <authorList>
            <person name="Zuccaro A."/>
            <person name="Lahrmann U."/>
            <person name="Guldener U."/>
            <person name="Langen G."/>
            <person name="Pfiffi S."/>
            <person name="Biedenkopf D."/>
            <person name="Wong P."/>
            <person name="Samans B."/>
            <person name="Grimm C."/>
            <person name="Basiewicz M."/>
            <person name="Murat C."/>
            <person name="Martin F."/>
            <person name="Kogel K.H."/>
        </authorList>
    </citation>
    <scope>NUCLEOTIDE SEQUENCE [LARGE SCALE GENOMIC DNA]</scope>
    <source>
        <strain evidence="4 5">DSM 11827</strain>
    </source>
</reference>
<dbReference type="EMBL" id="CAFZ01000069">
    <property type="protein sequence ID" value="CCA70004.1"/>
    <property type="molecule type" value="Genomic_DNA"/>
</dbReference>
<dbReference type="AlphaFoldDB" id="G4TFA3"/>
<keyword evidence="2" id="KW-1133">Transmembrane helix</keyword>
<evidence type="ECO:0000313" key="4">
    <source>
        <dbReference type="EMBL" id="CCA70004.1"/>
    </source>
</evidence>
<feature type="region of interest" description="Disordered" evidence="1">
    <location>
        <begin position="157"/>
        <end position="182"/>
    </location>
</feature>
<name>G4TFA3_SERID</name>
<protein>
    <submittedName>
        <fullName evidence="4">Uncharacterized protein</fullName>
    </submittedName>
</protein>
<dbReference type="Proteomes" id="UP000007148">
    <property type="component" value="Unassembled WGS sequence"/>
</dbReference>
<feature type="signal peptide" evidence="3">
    <location>
        <begin position="1"/>
        <end position="18"/>
    </location>
</feature>
<dbReference type="InParanoid" id="G4TFA3"/>
<keyword evidence="3" id="KW-0732">Signal</keyword>
<keyword evidence="2" id="KW-0812">Transmembrane</keyword>
<feature type="compositionally biased region" description="Polar residues" evidence="1">
    <location>
        <begin position="157"/>
        <end position="166"/>
    </location>
</feature>
<dbReference type="STRING" id="1109443.G4TFA3"/>
<evidence type="ECO:0000313" key="5">
    <source>
        <dbReference type="Proteomes" id="UP000007148"/>
    </source>
</evidence>
<feature type="chain" id="PRO_5003468459" evidence="3">
    <location>
        <begin position="19"/>
        <end position="209"/>
    </location>
</feature>
<dbReference type="OrthoDB" id="2576311at2759"/>
<proteinExistence type="predicted"/>
<evidence type="ECO:0000256" key="2">
    <source>
        <dbReference type="SAM" id="Phobius"/>
    </source>
</evidence>
<sequence>MIHLFILRSGSFIMQTHAQQTVPTCNRPNWNLPGPLAQSPCQVLSNFMNACAQLTGTSFNLTSVYLQPSGQYPRPEANETLALCKCTDVIYNLYSACGACQMELNHWQSHQVWFEGCSKLPPSDPIVFASPNQISLWMNQTYLPTFDIDKALQVQSTGNPLPAQSASNTTGGPTGGPGPSKSSNTSVIIGTILGGVIVILCILFFYYRR</sequence>
<dbReference type="HOGENOM" id="CLU_1315845_0_0_1"/>
<keyword evidence="5" id="KW-1185">Reference proteome</keyword>
<organism evidence="4 5">
    <name type="scientific">Serendipita indica (strain DSM 11827)</name>
    <name type="common">Root endophyte fungus</name>
    <name type="synonym">Piriformospora indica</name>
    <dbReference type="NCBI Taxonomy" id="1109443"/>
    <lineage>
        <taxon>Eukaryota</taxon>
        <taxon>Fungi</taxon>
        <taxon>Dikarya</taxon>
        <taxon>Basidiomycota</taxon>
        <taxon>Agaricomycotina</taxon>
        <taxon>Agaricomycetes</taxon>
        <taxon>Sebacinales</taxon>
        <taxon>Serendipitaceae</taxon>
        <taxon>Serendipita</taxon>
    </lineage>
</organism>
<keyword evidence="2" id="KW-0472">Membrane</keyword>
<feature type="transmembrane region" description="Helical" evidence="2">
    <location>
        <begin position="187"/>
        <end position="207"/>
    </location>
</feature>